<evidence type="ECO:0000313" key="3">
    <source>
        <dbReference type="Proteomes" id="UP001438707"/>
    </source>
</evidence>
<reference evidence="2 3" key="1">
    <citation type="journal article" date="2024" name="Nat. Commun.">
        <title>Phylogenomics reveals the evolutionary origins of lichenization in chlorophyte algae.</title>
        <authorList>
            <person name="Puginier C."/>
            <person name="Libourel C."/>
            <person name="Otte J."/>
            <person name="Skaloud P."/>
            <person name="Haon M."/>
            <person name="Grisel S."/>
            <person name="Petersen M."/>
            <person name="Berrin J.G."/>
            <person name="Delaux P.M."/>
            <person name="Dal Grande F."/>
            <person name="Keller J."/>
        </authorList>
    </citation>
    <scope>NUCLEOTIDE SEQUENCE [LARGE SCALE GENOMIC DNA]</scope>
    <source>
        <strain evidence="2 3">SAG 2145</strain>
    </source>
</reference>
<keyword evidence="3" id="KW-1185">Reference proteome</keyword>
<dbReference type="EMBL" id="JALJOS010000013">
    <property type="protein sequence ID" value="KAK9831633.1"/>
    <property type="molecule type" value="Genomic_DNA"/>
</dbReference>
<comment type="caution">
    <text evidence="2">The sequence shown here is derived from an EMBL/GenBank/DDBJ whole genome shotgun (WGS) entry which is preliminary data.</text>
</comment>
<evidence type="ECO:0000313" key="2">
    <source>
        <dbReference type="EMBL" id="KAK9831633.1"/>
    </source>
</evidence>
<accession>A0AAW1RCT8</accession>
<name>A0AAW1RCT8_9CHLO</name>
<feature type="transmembrane region" description="Helical" evidence="1">
    <location>
        <begin position="20"/>
        <end position="38"/>
    </location>
</feature>
<sequence length="75" mass="8586">MSYLTYKTGPDPHDPLGCSVPLSLWVLCMFVTTLGYWTTGFIQQEQDLAQTLERYVYDPKQGHYVPLKAGEHHVI</sequence>
<evidence type="ECO:0000256" key="1">
    <source>
        <dbReference type="SAM" id="Phobius"/>
    </source>
</evidence>
<gene>
    <name evidence="2" type="ORF">WJX74_003452</name>
</gene>
<dbReference type="Proteomes" id="UP001438707">
    <property type="component" value="Unassembled WGS sequence"/>
</dbReference>
<dbReference type="AlphaFoldDB" id="A0AAW1RCT8"/>
<keyword evidence="1" id="KW-1133">Transmembrane helix</keyword>
<protein>
    <submittedName>
        <fullName evidence="2">Uncharacterized protein</fullName>
    </submittedName>
</protein>
<keyword evidence="1" id="KW-0472">Membrane</keyword>
<organism evidence="2 3">
    <name type="scientific">Apatococcus lobatus</name>
    <dbReference type="NCBI Taxonomy" id="904363"/>
    <lineage>
        <taxon>Eukaryota</taxon>
        <taxon>Viridiplantae</taxon>
        <taxon>Chlorophyta</taxon>
        <taxon>core chlorophytes</taxon>
        <taxon>Trebouxiophyceae</taxon>
        <taxon>Chlorellales</taxon>
        <taxon>Chlorellaceae</taxon>
        <taxon>Apatococcus</taxon>
    </lineage>
</organism>
<keyword evidence="1" id="KW-0812">Transmembrane</keyword>
<proteinExistence type="predicted"/>